<dbReference type="Gene3D" id="2.10.80.10">
    <property type="entry name" value="Lipase, subunit A"/>
    <property type="match status" value="1"/>
</dbReference>
<reference evidence="7" key="1">
    <citation type="journal article" date="2017" name="bioRxiv">
        <title>Comparative analysis of the genomes of Stylophora pistillata and Acropora digitifera provides evidence for extensive differences between species of corals.</title>
        <authorList>
            <person name="Voolstra C.R."/>
            <person name="Li Y."/>
            <person name="Liew Y.J."/>
            <person name="Baumgarten S."/>
            <person name="Zoccola D."/>
            <person name="Flot J.-F."/>
            <person name="Tambutte S."/>
            <person name="Allemand D."/>
            <person name="Aranda M."/>
        </authorList>
    </citation>
    <scope>NUCLEOTIDE SEQUENCE [LARGE SCALE GENOMIC DNA]</scope>
</reference>
<comment type="caution">
    <text evidence="6">The sequence shown here is derived from an EMBL/GenBank/DDBJ whole genome shotgun (WGS) entry which is preliminary data.</text>
</comment>
<keyword evidence="7" id="KW-1185">Reference proteome</keyword>
<evidence type="ECO:0000313" key="7">
    <source>
        <dbReference type="Proteomes" id="UP000225706"/>
    </source>
</evidence>
<keyword evidence="2" id="KW-0964">Secreted</keyword>
<evidence type="ECO:0000256" key="1">
    <source>
        <dbReference type="ARBA" id="ARBA00004613"/>
    </source>
</evidence>
<keyword evidence="3 5" id="KW-0732">Signal</keyword>
<evidence type="ECO:0000313" key="6">
    <source>
        <dbReference type="EMBL" id="PFX29882.1"/>
    </source>
</evidence>
<dbReference type="GO" id="GO:0048019">
    <property type="term" value="F:receptor antagonist activity"/>
    <property type="evidence" value="ECO:0007669"/>
    <property type="project" value="TreeGrafter"/>
</dbReference>
<accession>A0A2B4SMY5</accession>
<dbReference type="FunFam" id="2.10.80.10:FF:000012">
    <property type="entry name" value="Dkk3-like 2 protein"/>
    <property type="match status" value="1"/>
</dbReference>
<dbReference type="InterPro" id="IPR039863">
    <property type="entry name" value="DKK1-4"/>
</dbReference>
<name>A0A2B4SMY5_STYPI</name>
<dbReference type="OrthoDB" id="6359792at2759"/>
<dbReference type="GO" id="GO:0039706">
    <property type="term" value="F:co-receptor binding"/>
    <property type="evidence" value="ECO:0007669"/>
    <property type="project" value="TreeGrafter"/>
</dbReference>
<sequence length="247" mass="28024">MFTKKPKAFLLLFGCLLQTCFSLGKQGKTKGLIPRRAKSSGSEKNRKMNIDQKRNHEKYASKSFGRKNTAKMEIHRSVMGLHRNEIIHGRSHNGRLMQEIRRRQMIAPGYYQAECSEKKPCKEGMYCNVLYCEKCHKLNVGCNSKEQCCKGLVCTFGRCEKKSEGDPGTFCEKDSDCKEACCVLEPTINSHLPICKPTLEEYHQCAAILYRKIWVGEKPDCGPCKPGLECVQKGVFGSHEVCMKPDK</sequence>
<organism evidence="6 7">
    <name type="scientific">Stylophora pistillata</name>
    <name type="common">Smooth cauliflower coral</name>
    <dbReference type="NCBI Taxonomy" id="50429"/>
    <lineage>
        <taxon>Eukaryota</taxon>
        <taxon>Metazoa</taxon>
        <taxon>Cnidaria</taxon>
        <taxon>Anthozoa</taxon>
        <taxon>Hexacorallia</taxon>
        <taxon>Scleractinia</taxon>
        <taxon>Astrocoeniina</taxon>
        <taxon>Pocilloporidae</taxon>
        <taxon>Stylophora</taxon>
    </lineage>
</organism>
<dbReference type="AlphaFoldDB" id="A0A2B4SMY5"/>
<feature type="signal peptide" evidence="5">
    <location>
        <begin position="1"/>
        <end position="22"/>
    </location>
</feature>
<feature type="chain" id="PRO_5013061180" evidence="5">
    <location>
        <begin position="23"/>
        <end position="247"/>
    </location>
</feature>
<dbReference type="GO" id="GO:0005615">
    <property type="term" value="C:extracellular space"/>
    <property type="evidence" value="ECO:0007669"/>
    <property type="project" value="TreeGrafter"/>
</dbReference>
<feature type="region of interest" description="Disordered" evidence="4">
    <location>
        <begin position="31"/>
        <end position="65"/>
    </location>
</feature>
<evidence type="ECO:0000256" key="4">
    <source>
        <dbReference type="SAM" id="MobiDB-lite"/>
    </source>
</evidence>
<evidence type="ECO:0000256" key="2">
    <source>
        <dbReference type="ARBA" id="ARBA00022525"/>
    </source>
</evidence>
<evidence type="ECO:0000256" key="3">
    <source>
        <dbReference type="ARBA" id="ARBA00022729"/>
    </source>
</evidence>
<gene>
    <name evidence="6" type="primary">DKK3</name>
    <name evidence="6" type="ORF">AWC38_SpisGene5383</name>
</gene>
<dbReference type="EMBL" id="LSMT01000059">
    <property type="protein sequence ID" value="PFX29882.1"/>
    <property type="molecule type" value="Genomic_DNA"/>
</dbReference>
<dbReference type="PANTHER" id="PTHR12113">
    <property type="entry name" value="DICKKOPF3-LIKE 3"/>
    <property type="match status" value="1"/>
</dbReference>
<protein>
    <submittedName>
        <fullName evidence="6">Dickkopf-related protein 3</fullName>
    </submittedName>
</protein>
<dbReference type="Proteomes" id="UP000225706">
    <property type="component" value="Unassembled WGS sequence"/>
</dbReference>
<evidence type="ECO:0000256" key="5">
    <source>
        <dbReference type="SAM" id="SignalP"/>
    </source>
</evidence>
<comment type="subcellular location">
    <subcellularLocation>
        <location evidence="1">Secreted</location>
    </subcellularLocation>
</comment>
<dbReference type="PANTHER" id="PTHR12113:SF6">
    <property type="entry name" value="DICKKOPF N-TERMINAL CYSTEINE-RICH DOMAIN-CONTAINING PROTEIN"/>
    <property type="match status" value="1"/>
</dbReference>
<proteinExistence type="predicted"/>
<dbReference type="GO" id="GO:0090090">
    <property type="term" value="P:negative regulation of canonical Wnt signaling pathway"/>
    <property type="evidence" value="ECO:0007669"/>
    <property type="project" value="TreeGrafter"/>
</dbReference>
<feature type="compositionally biased region" description="Basic and acidic residues" evidence="4">
    <location>
        <begin position="41"/>
        <end position="60"/>
    </location>
</feature>